<proteinExistence type="predicted"/>
<dbReference type="Pfam" id="PF02371">
    <property type="entry name" value="Transposase_20"/>
    <property type="match status" value="1"/>
</dbReference>
<organism evidence="2">
    <name type="scientific">Boseongicola sp. SB0664_bin_43</name>
    <dbReference type="NCBI Taxonomy" id="2604844"/>
    <lineage>
        <taxon>Bacteria</taxon>
        <taxon>Pseudomonadati</taxon>
        <taxon>Pseudomonadota</taxon>
        <taxon>Alphaproteobacteria</taxon>
        <taxon>Rhodobacterales</taxon>
        <taxon>Paracoccaceae</taxon>
        <taxon>Boseongicola</taxon>
    </lineage>
</organism>
<dbReference type="AlphaFoldDB" id="A0A6B0Y1U6"/>
<name>A0A6B0Y1U6_9RHOB</name>
<dbReference type="EMBL" id="VXRY01000472">
    <property type="protein sequence ID" value="MXY34698.1"/>
    <property type="molecule type" value="Genomic_DNA"/>
</dbReference>
<feature type="domain" description="Transposase IS116/IS110/IS902 C-terminal" evidence="1">
    <location>
        <begin position="33"/>
        <end position="102"/>
    </location>
</feature>
<sequence length="105" mass="11390">MSKISLNMHAKRTAKERATAGALHRMMNVDPTAIPTIGVYTALTIASEIGLDFSAVPSAPQFCTWLKQVPRTRISGRKTLPARKPKAVNKVAQSLYIAALTARKS</sequence>
<dbReference type="GO" id="GO:0003677">
    <property type="term" value="F:DNA binding"/>
    <property type="evidence" value="ECO:0007669"/>
    <property type="project" value="InterPro"/>
</dbReference>
<dbReference type="GO" id="GO:0006313">
    <property type="term" value="P:DNA transposition"/>
    <property type="evidence" value="ECO:0007669"/>
    <property type="project" value="InterPro"/>
</dbReference>
<gene>
    <name evidence="2" type="ORF">F4Y60_11545</name>
</gene>
<protein>
    <submittedName>
        <fullName evidence="2">IS110 family transposase</fullName>
    </submittedName>
</protein>
<evidence type="ECO:0000313" key="2">
    <source>
        <dbReference type="EMBL" id="MXY34698.1"/>
    </source>
</evidence>
<dbReference type="GO" id="GO:0004803">
    <property type="term" value="F:transposase activity"/>
    <property type="evidence" value="ECO:0007669"/>
    <property type="project" value="InterPro"/>
</dbReference>
<comment type="caution">
    <text evidence="2">The sequence shown here is derived from an EMBL/GenBank/DDBJ whole genome shotgun (WGS) entry which is preliminary data.</text>
</comment>
<reference evidence="2" key="1">
    <citation type="submission" date="2019-09" db="EMBL/GenBank/DDBJ databases">
        <title>Characterisation of the sponge microbiome using genome-centric metagenomics.</title>
        <authorList>
            <person name="Engelberts J.P."/>
            <person name="Robbins S.J."/>
            <person name="De Goeij J.M."/>
            <person name="Aranda M."/>
            <person name="Bell S.C."/>
            <person name="Webster N.S."/>
        </authorList>
    </citation>
    <scope>NUCLEOTIDE SEQUENCE</scope>
    <source>
        <strain evidence="2">SB0664_bin_43</strain>
    </source>
</reference>
<evidence type="ECO:0000259" key="1">
    <source>
        <dbReference type="Pfam" id="PF02371"/>
    </source>
</evidence>
<accession>A0A6B0Y1U6</accession>
<dbReference type="InterPro" id="IPR003346">
    <property type="entry name" value="Transposase_20"/>
</dbReference>